<protein>
    <submittedName>
        <fullName evidence="1">Uncharacterized protein</fullName>
    </submittedName>
</protein>
<accession>X1EXB9</accession>
<gene>
    <name evidence="1" type="ORF">S03H2_20556</name>
</gene>
<dbReference type="PANTHER" id="PTHR31362:SF0">
    <property type="entry name" value="EXOSTOSIN DOMAIN-CONTAINING PROTEIN-RELATED"/>
    <property type="match status" value="1"/>
</dbReference>
<dbReference type="PANTHER" id="PTHR31362">
    <property type="entry name" value="GLYCOSYLTRANSFERASE STELLO1-RELATED"/>
    <property type="match status" value="1"/>
</dbReference>
<name>X1EXB9_9ZZZZ</name>
<sequence>ANQGLCLETPDVDAMTHIVLGEEGKCTGLKQSVILEPGTFIPMNSQNTAIRRQALPAYYIPNFSGRNADIIAGYIFQKVAHSIGDGVSAGSPCTKHIRNEHDFLKDMEREIPSFKIIEAMLPLLEGEDIEGDSYLHFSVFLLYLYCRKMVTEVQLGSIQAYGTLSGYTYLHLPQYLCKQFGISPSTAFSVTYKDGKVVIEQIKEDKENAA</sequence>
<evidence type="ECO:0000313" key="1">
    <source>
        <dbReference type="EMBL" id="GAH38016.1"/>
    </source>
</evidence>
<dbReference type="InterPro" id="IPR005049">
    <property type="entry name" value="STL-like"/>
</dbReference>
<dbReference type="AlphaFoldDB" id="X1EXB9"/>
<comment type="caution">
    <text evidence="1">The sequence shown here is derived from an EMBL/GenBank/DDBJ whole genome shotgun (WGS) entry which is preliminary data.</text>
</comment>
<dbReference type="EMBL" id="BARU01010844">
    <property type="protein sequence ID" value="GAH38016.1"/>
    <property type="molecule type" value="Genomic_DNA"/>
</dbReference>
<feature type="non-terminal residue" evidence="1">
    <location>
        <position position="1"/>
    </location>
</feature>
<organism evidence="1">
    <name type="scientific">marine sediment metagenome</name>
    <dbReference type="NCBI Taxonomy" id="412755"/>
    <lineage>
        <taxon>unclassified sequences</taxon>
        <taxon>metagenomes</taxon>
        <taxon>ecological metagenomes</taxon>
    </lineage>
</organism>
<proteinExistence type="predicted"/>
<reference evidence="1" key="1">
    <citation type="journal article" date="2014" name="Front. Microbiol.">
        <title>High frequency of phylogenetically diverse reductive dehalogenase-homologous genes in deep subseafloor sedimentary metagenomes.</title>
        <authorList>
            <person name="Kawai M."/>
            <person name="Futagami T."/>
            <person name="Toyoda A."/>
            <person name="Takaki Y."/>
            <person name="Nishi S."/>
            <person name="Hori S."/>
            <person name="Arai W."/>
            <person name="Tsubouchi T."/>
            <person name="Morono Y."/>
            <person name="Uchiyama I."/>
            <person name="Ito T."/>
            <person name="Fujiyama A."/>
            <person name="Inagaki F."/>
            <person name="Takami H."/>
        </authorList>
    </citation>
    <scope>NUCLEOTIDE SEQUENCE</scope>
    <source>
        <strain evidence="1">Expedition CK06-06</strain>
    </source>
</reference>